<evidence type="ECO:0008006" key="3">
    <source>
        <dbReference type="Google" id="ProtNLM"/>
    </source>
</evidence>
<dbReference type="EMBL" id="JACDXJ010000004">
    <property type="protein sequence ID" value="MBA1159355.1"/>
    <property type="molecule type" value="Genomic_DNA"/>
</dbReference>
<reference evidence="1 2" key="1">
    <citation type="submission" date="2020-07" db="EMBL/GenBank/DDBJ databases">
        <title>Draft genome and description of Microvirga mediterraneensis Marseille-Q2068 sp. nov.</title>
        <authorList>
            <person name="Boxberger M."/>
        </authorList>
    </citation>
    <scope>NUCLEOTIDE SEQUENCE [LARGE SCALE GENOMIC DNA]</scope>
    <source>
        <strain evidence="1 2">Marseille-Q2068</strain>
    </source>
</reference>
<gene>
    <name evidence="1" type="ORF">H0S73_25085</name>
</gene>
<name>A0A838BWW6_9HYPH</name>
<keyword evidence="2" id="KW-1185">Reference proteome</keyword>
<dbReference type="RefSeq" id="WP_181054944.1">
    <property type="nucleotide sequence ID" value="NZ_JACDXJ010000004.1"/>
</dbReference>
<accession>A0A838BWW6</accession>
<evidence type="ECO:0000313" key="2">
    <source>
        <dbReference type="Proteomes" id="UP000572984"/>
    </source>
</evidence>
<proteinExistence type="predicted"/>
<organism evidence="1 2">
    <name type="scientific">Microvirga mediterraneensis</name>
    <dbReference type="NCBI Taxonomy" id="2754695"/>
    <lineage>
        <taxon>Bacteria</taxon>
        <taxon>Pseudomonadati</taxon>
        <taxon>Pseudomonadota</taxon>
        <taxon>Alphaproteobacteria</taxon>
        <taxon>Hyphomicrobiales</taxon>
        <taxon>Methylobacteriaceae</taxon>
        <taxon>Microvirga</taxon>
    </lineage>
</organism>
<protein>
    <recommendedName>
        <fullName evidence="3">VRR-NUC domain-containing protein</fullName>
    </recommendedName>
</protein>
<evidence type="ECO:0000313" key="1">
    <source>
        <dbReference type="EMBL" id="MBA1159355.1"/>
    </source>
</evidence>
<sequence length="135" mass="14667">MERELIDVILTRASELGARLFRVNTGQAWTGEVVRNKGSGKQAVFLGPNDIVLRNARPFRAGLVKGGSDMIGITPVVITPDMVGKTVGAFTAYEAKTGRLKATEEQGKFLEMVRRLGGIGKVVRSVEDIERVPDL</sequence>
<dbReference type="Proteomes" id="UP000572984">
    <property type="component" value="Unassembled WGS sequence"/>
</dbReference>
<dbReference type="AlphaFoldDB" id="A0A838BWW6"/>
<comment type="caution">
    <text evidence="1">The sequence shown here is derived from an EMBL/GenBank/DDBJ whole genome shotgun (WGS) entry which is preliminary data.</text>
</comment>